<feature type="compositionally biased region" description="Polar residues" evidence="5">
    <location>
        <begin position="64"/>
        <end position="73"/>
    </location>
</feature>
<dbReference type="Proteomes" id="UP001044222">
    <property type="component" value="Chromosome 17"/>
</dbReference>
<feature type="compositionally biased region" description="Acidic residues" evidence="5">
    <location>
        <begin position="118"/>
        <end position="130"/>
    </location>
</feature>
<evidence type="ECO:0000256" key="2">
    <source>
        <dbReference type="ARBA" id="ARBA00022692"/>
    </source>
</evidence>
<keyword evidence="2 6" id="KW-0812">Transmembrane</keyword>
<dbReference type="PANTHER" id="PTHR16100:SF4">
    <property type="entry name" value="PHOSPHOINOSITIDE-INTERACTING PROTEIN"/>
    <property type="match status" value="1"/>
</dbReference>
<name>A0A9D3RJQ2_ANGAN</name>
<dbReference type="EMBL" id="JAFIRN010000017">
    <property type="protein sequence ID" value="KAG5832828.1"/>
    <property type="molecule type" value="Genomic_DNA"/>
</dbReference>
<comment type="caution">
    <text evidence="7">The sequence shown here is derived from an EMBL/GenBank/DDBJ whole genome shotgun (WGS) entry which is preliminary data.</text>
</comment>
<keyword evidence="3 6" id="KW-1133">Transmembrane helix</keyword>
<dbReference type="GO" id="GO:0005886">
    <property type="term" value="C:plasma membrane"/>
    <property type="evidence" value="ECO:0007669"/>
    <property type="project" value="TreeGrafter"/>
</dbReference>
<feature type="region of interest" description="Disordered" evidence="5">
    <location>
        <begin position="25"/>
        <end position="100"/>
    </location>
</feature>
<evidence type="ECO:0000256" key="3">
    <source>
        <dbReference type="ARBA" id="ARBA00022989"/>
    </source>
</evidence>
<dbReference type="PANTHER" id="PTHR16100">
    <property type="entry name" value="PHOSPHOINOSITIDE-INTERACTING PROTEIN FAMILY MEMBER"/>
    <property type="match status" value="1"/>
</dbReference>
<evidence type="ECO:0000256" key="4">
    <source>
        <dbReference type="ARBA" id="ARBA00023136"/>
    </source>
</evidence>
<reference evidence="7" key="1">
    <citation type="submission" date="2021-01" db="EMBL/GenBank/DDBJ databases">
        <title>A chromosome-scale assembly of European eel, Anguilla anguilla.</title>
        <authorList>
            <person name="Henkel C."/>
            <person name="Jong-Raadsen S.A."/>
            <person name="Dufour S."/>
            <person name="Weltzien F.-A."/>
            <person name="Palstra A.P."/>
            <person name="Pelster B."/>
            <person name="Spaink H.P."/>
            <person name="Van Den Thillart G.E."/>
            <person name="Jansen H."/>
            <person name="Zahm M."/>
            <person name="Klopp C."/>
            <person name="Cedric C."/>
            <person name="Louis A."/>
            <person name="Berthelot C."/>
            <person name="Parey E."/>
            <person name="Roest Crollius H."/>
            <person name="Montfort J."/>
            <person name="Robinson-Rechavi M."/>
            <person name="Bucao C."/>
            <person name="Bouchez O."/>
            <person name="Gislard M."/>
            <person name="Lluch J."/>
            <person name="Milhes M."/>
            <person name="Lampietro C."/>
            <person name="Lopez Roques C."/>
            <person name="Donnadieu C."/>
            <person name="Braasch I."/>
            <person name="Desvignes T."/>
            <person name="Postlethwait J."/>
            <person name="Bobe J."/>
            <person name="Guiguen Y."/>
            <person name="Dirks R."/>
        </authorList>
    </citation>
    <scope>NUCLEOTIDE SEQUENCE</scope>
    <source>
        <strain evidence="7">Tag_6206</strain>
        <tissue evidence="7">Liver</tissue>
    </source>
</reference>
<dbReference type="GO" id="GO:0044325">
    <property type="term" value="F:transmembrane transporter binding"/>
    <property type="evidence" value="ECO:0007669"/>
    <property type="project" value="TreeGrafter"/>
</dbReference>
<accession>A0A9D3RJQ2</accession>
<feature type="transmembrane region" description="Helical" evidence="6">
    <location>
        <begin position="214"/>
        <end position="234"/>
    </location>
</feature>
<feature type="transmembrane region" description="Helical" evidence="6">
    <location>
        <begin position="180"/>
        <end position="202"/>
    </location>
</feature>
<organism evidence="7 8">
    <name type="scientific">Anguilla anguilla</name>
    <name type="common">European freshwater eel</name>
    <name type="synonym">Muraena anguilla</name>
    <dbReference type="NCBI Taxonomy" id="7936"/>
    <lineage>
        <taxon>Eukaryota</taxon>
        <taxon>Metazoa</taxon>
        <taxon>Chordata</taxon>
        <taxon>Craniata</taxon>
        <taxon>Vertebrata</taxon>
        <taxon>Euteleostomi</taxon>
        <taxon>Actinopterygii</taxon>
        <taxon>Neopterygii</taxon>
        <taxon>Teleostei</taxon>
        <taxon>Anguilliformes</taxon>
        <taxon>Anguillidae</taxon>
        <taxon>Anguilla</taxon>
    </lineage>
</organism>
<comment type="subcellular location">
    <subcellularLocation>
        <location evidence="1">Membrane</location>
        <topology evidence="1">Multi-pass membrane protein</topology>
    </subcellularLocation>
</comment>
<dbReference type="GO" id="GO:1902936">
    <property type="term" value="F:phosphatidylinositol bisphosphate binding"/>
    <property type="evidence" value="ECO:0007669"/>
    <property type="project" value="TreeGrafter"/>
</dbReference>
<dbReference type="InterPro" id="IPR028068">
    <property type="entry name" value="PIRT"/>
</dbReference>
<feature type="compositionally biased region" description="Basic and acidic residues" evidence="5">
    <location>
        <begin position="79"/>
        <end position="93"/>
    </location>
</feature>
<proteinExistence type="predicted"/>
<evidence type="ECO:0000313" key="8">
    <source>
        <dbReference type="Proteomes" id="UP001044222"/>
    </source>
</evidence>
<sequence>MRGDEGRRRRRPRLVEQQSVVRYGTEPRFGWEGWGSRREGEGAAEEAEGVDAVLPCGPDPSPTAAASTQTPGTGLQLHGPDEWRSERGNDPGSRRTPSRRFCEAEVGEFGAFGAFGCGEEEEEEEEEMEAEGNSIPLGDRSQSQSNDRLTESTVFSLSQSESLWTTESSRSAWEIYQYPILLLATGGAVFICGFVLSGLYFARISRMATNILGPALLSIGLMVLVVGLVLVPITRENLKPPIKRQASYYRPPQFNL</sequence>
<keyword evidence="4 6" id="KW-0472">Membrane</keyword>
<dbReference type="Pfam" id="PF15099">
    <property type="entry name" value="PIRT"/>
    <property type="match status" value="1"/>
</dbReference>
<protein>
    <recommendedName>
        <fullName evidence="9">Phosphoinositide-interacting protein</fullName>
    </recommendedName>
</protein>
<dbReference type="AlphaFoldDB" id="A0A9D3RJQ2"/>
<evidence type="ECO:0000256" key="1">
    <source>
        <dbReference type="ARBA" id="ARBA00004141"/>
    </source>
</evidence>
<evidence type="ECO:0000313" key="7">
    <source>
        <dbReference type="EMBL" id="KAG5832828.1"/>
    </source>
</evidence>
<evidence type="ECO:0000256" key="6">
    <source>
        <dbReference type="SAM" id="Phobius"/>
    </source>
</evidence>
<evidence type="ECO:0008006" key="9">
    <source>
        <dbReference type="Google" id="ProtNLM"/>
    </source>
</evidence>
<evidence type="ECO:0000256" key="5">
    <source>
        <dbReference type="SAM" id="MobiDB-lite"/>
    </source>
</evidence>
<keyword evidence="8" id="KW-1185">Reference proteome</keyword>
<feature type="region of interest" description="Disordered" evidence="5">
    <location>
        <begin position="118"/>
        <end position="148"/>
    </location>
</feature>
<gene>
    <name evidence="7" type="ORF">ANANG_G00295310</name>
</gene>